<dbReference type="AlphaFoldDB" id="A0A1H9NW93"/>
<feature type="modified residue" description="N6-carboxylysine" evidence="2">
    <location>
        <position position="151"/>
    </location>
</feature>
<keyword evidence="5" id="KW-1185">Reference proteome</keyword>
<dbReference type="PANTHER" id="PTHR42717">
    <property type="entry name" value="DIHYDROOROTASE-RELATED"/>
    <property type="match status" value="1"/>
</dbReference>
<dbReference type="InterPro" id="IPR047601">
    <property type="entry name" value="EF_0837-like"/>
</dbReference>
<dbReference type="NCBIfam" id="TIGR03583">
    <property type="entry name" value="EF_0837"/>
    <property type="match status" value="1"/>
</dbReference>
<dbReference type="NCBIfam" id="NF006689">
    <property type="entry name" value="PRK09237.1"/>
    <property type="match status" value="1"/>
</dbReference>
<organism evidence="4 5">
    <name type="scientific">Granulicatella balaenopterae</name>
    <dbReference type="NCBI Taxonomy" id="137733"/>
    <lineage>
        <taxon>Bacteria</taxon>
        <taxon>Bacillati</taxon>
        <taxon>Bacillota</taxon>
        <taxon>Bacilli</taxon>
        <taxon>Lactobacillales</taxon>
        <taxon>Carnobacteriaceae</taxon>
        <taxon>Granulicatella</taxon>
    </lineage>
</organism>
<feature type="binding site" evidence="1">
    <location>
        <position position="268"/>
    </location>
    <ligand>
        <name>Zn(2+)</name>
        <dbReference type="ChEBI" id="CHEBI:29105"/>
        <label>1</label>
    </ligand>
</feature>
<protein>
    <submittedName>
        <fullName evidence="4">Dihydroorotase</fullName>
    </submittedName>
</protein>
<accession>A0A1H9NW93</accession>
<dbReference type="Gene3D" id="3.20.20.140">
    <property type="entry name" value="Metal-dependent hydrolases"/>
    <property type="match status" value="1"/>
</dbReference>
<evidence type="ECO:0000313" key="4">
    <source>
        <dbReference type="EMBL" id="SER40256.1"/>
    </source>
</evidence>
<keyword evidence="1" id="KW-0479">Metal-binding</keyword>
<reference evidence="4 5" key="1">
    <citation type="submission" date="2016-10" db="EMBL/GenBank/DDBJ databases">
        <authorList>
            <person name="de Groot N.N."/>
        </authorList>
    </citation>
    <scope>NUCLEOTIDE SEQUENCE [LARGE SCALE GENOMIC DNA]</scope>
    <source>
        <strain evidence="4 5">DSM 15827</strain>
    </source>
</reference>
<dbReference type="Pfam" id="PF22647">
    <property type="entry name" value="EF_0837-like_N"/>
    <property type="match status" value="1"/>
</dbReference>
<dbReference type="GO" id="GO:0016810">
    <property type="term" value="F:hydrolase activity, acting on carbon-nitrogen (but not peptide) bonds"/>
    <property type="evidence" value="ECO:0007669"/>
    <property type="project" value="InterPro"/>
</dbReference>
<evidence type="ECO:0000313" key="5">
    <source>
        <dbReference type="Proteomes" id="UP000198556"/>
    </source>
</evidence>
<name>A0A1H9NW93_9LACT</name>
<dbReference type="STRING" id="137733.SAMN05421767_1477"/>
<dbReference type="PIRSF" id="PIRSF039004">
    <property type="entry name" value="ADE_EF_0837"/>
    <property type="match status" value="1"/>
</dbReference>
<evidence type="ECO:0000256" key="3">
    <source>
        <dbReference type="PIRSR" id="PIRSR039004-3"/>
    </source>
</evidence>
<feature type="binding site" description="via carbamate group" evidence="1">
    <location>
        <position position="151"/>
    </location>
    <ligand>
        <name>Zn(2+)</name>
        <dbReference type="ChEBI" id="CHEBI:29105"/>
        <label>2</label>
    </ligand>
</feature>
<keyword evidence="1" id="KW-0862">Zinc</keyword>
<dbReference type="OrthoDB" id="9796020at2"/>
<dbReference type="GO" id="GO:0046872">
    <property type="term" value="F:metal ion binding"/>
    <property type="evidence" value="ECO:0007669"/>
    <property type="project" value="UniProtKB-KW"/>
</dbReference>
<dbReference type="InterPro" id="IPR020043">
    <property type="entry name" value="Deacetylase_Atu3266-like"/>
</dbReference>
<proteinExistence type="predicted"/>
<dbReference type="Gene3D" id="2.30.40.10">
    <property type="entry name" value="Urease, subunit C, domain 1"/>
    <property type="match status" value="1"/>
</dbReference>
<dbReference type="EMBL" id="FOGF01000047">
    <property type="protein sequence ID" value="SER40256.1"/>
    <property type="molecule type" value="Genomic_DNA"/>
</dbReference>
<dbReference type="GO" id="GO:0019213">
    <property type="term" value="F:deacetylase activity"/>
    <property type="evidence" value="ECO:0007669"/>
    <property type="project" value="InterPro"/>
</dbReference>
<gene>
    <name evidence="4" type="ORF">SAMN05421767_1477</name>
</gene>
<dbReference type="InterPro" id="IPR032466">
    <property type="entry name" value="Metal_Hydrolase"/>
</dbReference>
<dbReference type="Proteomes" id="UP000198556">
    <property type="component" value="Unassembled WGS sequence"/>
</dbReference>
<evidence type="ECO:0000256" key="2">
    <source>
        <dbReference type="PIRSR" id="PIRSR039004-2"/>
    </source>
</evidence>
<evidence type="ECO:0000256" key="1">
    <source>
        <dbReference type="PIRSR" id="PIRSR039004-1"/>
    </source>
</evidence>
<dbReference type="SUPFAM" id="SSF51338">
    <property type="entry name" value="Composite domain of metallo-dependent hydrolases"/>
    <property type="match status" value="1"/>
</dbReference>
<sequence>MTTILIKNAKTVNNELIDIYIVNNKIKEVAAKIDIDANQTIDLKGMSYVSAGWIDSHVHCNAELPLYYDSPDEIGYKKGVTTVVDAGSNGILNIEKFLDNVSICKTNVYALLNISESGIVRQDELSDLNNIKPEWIKKMIQKHADKIIGLKARMSASVVGDNDIEPLKLAKNIQKDNHNLPLMVHIGSAPPSLEAILELLDKGDIVTHCFNGKKNGIVSSQNEIKDFVKKAYNKGIIFDIGHGTDSFNFKVAEIAIKDHINATTISTDIYHKNRLNGPVHDMATTLEKLIAVGYDLGNVIDKITTFPAEVLHLANKGKLEAEYDADITIFDVVNKKDILIDSNGNIKETTIKIVPKKVLIGGIVYDL</sequence>
<feature type="binding site" description="via carbamate group" evidence="1">
    <location>
        <position position="151"/>
    </location>
    <ligand>
        <name>Zn(2+)</name>
        <dbReference type="ChEBI" id="CHEBI:29105"/>
        <label>1</label>
    </ligand>
</feature>
<dbReference type="RefSeq" id="WP_089747738.1">
    <property type="nucleotide sequence ID" value="NZ_FOGF01000047.1"/>
</dbReference>
<feature type="binding site" evidence="1">
    <location>
        <position position="57"/>
    </location>
    <ligand>
        <name>Zn(2+)</name>
        <dbReference type="ChEBI" id="CHEBI:29105"/>
        <label>1</label>
    </ligand>
</feature>
<feature type="site" description="Transition state stabilizer" evidence="3">
    <location>
        <position position="153"/>
    </location>
</feature>
<feature type="binding site" evidence="1">
    <location>
        <position position="59"/>
    </location>
    <ligand>
        <name>Zn(2+)</name>
        <dbReference type="ChEBI" id="CHEBI:29105"/>
        <label>1</label>
    </ligand>
</feature>
<dbReference type="SUPFAM" id="SSF51556">
    <property type="entry name" value="Metallo-dependent hydrolases"/>
    <property type="match status" value="1"/>
</dbReference>
<dbReference type="InterPro" id="IPR011059">
    <property type="entry name" value="Metal-dep_hydrolase_composite"/>
</dbReference>
<dbReference type="PANTHER" id="PTHR42717:SF1">
    <property type="entry name" value="IMIDAZOLONEPROPIONASE AND RELATED AMIDOHYDROLASES"/>
    <property type="match status" value="1"/>
</dbReference>
<feature type="binding site" evidence="1">
    <location>
        <position position="185"/>
    </location>
    <ligand>
        <name>Zn(2+)</name>
        <dbReference type="ChEBI" id="CHEBI:29105"/>
        <label>2</label>
    </ligand>
</feature>
<feature type="binding site" evidence="1">
    <location>
        <position position="208"/>
    </location>
    <ligand>
        <name>Zn(2+)</name>
        <dbReference type="ChEBI" id="CHEBI:29105"/>
        <label>2</label>
    </ligand>
</feature>